<keyword evidence="1" id="KW-0812">Transmembrane</keyword>
<reference evidence="2 3" key="1">
    <citation type="submission" date="2006-02" db="EMBL/GenBank/DDBJ databases">
        <authorList>
            <person name="Moran M.A."/>
            <person name="Kjelleberg S."/>
            <person name="Egan S."/>
            <person name="Saunders N."/>
            <person name="Thomas T."/>
            <person name="Ferriera S."/>
            <person name="Johnson J."/>
            <person name="Kravitz S."/>
            <person name="Halpern A."/>
            <person name="Remington K."/>
            <person name="Beeson K."/>
            <person name="Tran B."/>
            <person name="Rogers Y.-H."/>
            <person name="Friedman R."/>
            <person name="Venter J.C."/>
        </authorList>
    </citation>
    <scope>NUCLEOTIDE SEQUENCE [LARGE SCALE GENOMIC DNA]</scope>
    <source>
        <strain evidence="2 3">D2</strain>
    </source>
</reference>
<gene>
    <name evidence="2" type="ORF">PTD2_21937</name>
</gene>
<dbReference type="AlphaFoldDB" id="A4CAW3"/>
<keyword evidence="1" id="KW-0472">Membrane</keyword>
<comment type="caution">
    <text evidence="2">The sequence shown here is derived from an EMBL/GenBank/DDBJ whole genome shotgun (WGS) entry which is preliminary data.</text>
</comment>
<name>A4CAW3_9GAMM</name>
<accession>A4CAW3</accession>
<dbReference type="HOGENOM" id="CLU_3083833_0_0_6"/>
<evidence type="ECO:0000313" key="3">
    <source>
        <dbReference type="Proteomes" id="UP000006201"/>
    </source>
</evidence>
<dbReference type="Proteomes" id="UP000006201">
    <property type="component" value="Unassembled WGS sequence"/>
</dbReference>
<feature type="transmembrane region" description="Helical" evidence="1">
    <location>
        <begin position="20"/>
        <end position="38"/>
    </location>
</feature>
<dbReference type="EMBL" id="AAOH01000004">
    <property type="protein sequence ID" value="EAR28521.1"/>
    <property type="molecule type" value="Genomic_DNA"/>
</dbReference>
<keyword evidence="1" id="KW-1133">Transmembrane helix</keyword>
<keyword evidence="3" id="KW-1185">Reference proteome</keyword>
<evidence type="ECO:0000313" key="2">
    <source>
        <dbReference type="EMBL" id="EAR28521.1"/>
    </source>
</evidence>
<sequence length="52" mass="5989">MNNARQEVEQAMLRDGCRLMAVMVHIKCIFELSFAYFLKIWGAKGRPALAYP</sequence>
<proteinExistence type="predicted"/>
<protein>
    <submittedName>
        <fullName evidence="2">Uncharacterized protein</fullName>
    </submittedName>
</protein>
<dbReference type="STRING" id="87626.PTD2_21937"/>
<evidence type="ECO:0000256" key="1">
    <source>
        <dbReference type="SAM" id="Phobius"/>
    </source>
</evidence>
<organism evidence="2 3">
    <name type="scientific">Pseudoalteromonas tunicata D2</name>
    <dbReference type="NCBI Taxonomy" id="87626"/>
    <lineage>
        <taxon>Bacteria</taxon>
        <taxon>Pseudomonadati</taxon>
        <taxon>Pseudomonadota</taxon>
        <taxon>Gammaproteobacteria</taxon>
        <taxon>Alteromonadales</taxon>
        <taxon>Pseudoalteromonadaceae</taxon>
        <taxon>Pseudoalteromonas</taxon>
    </lineage>
</organism>